<dbReference type="AlphaFoldDB" id="A0A222W150"/>
<dbReference type="Proteomes" id="UP000199494">
    <property type="component" value="Unassembled WGS sequence"/>
</dbReference>
<dbReference type="KEGG" id="pmad:BAY61_32135"/>
<dbReference type="Pfam" id="PF13560">
    <property type="entry name" value="HTH_31"/>
    <property type="match status" value="1"/>
</dbReference>
<evidence type="ECO:0000313" key="1">
    <source>
        <dbReference type="EMBL" id="SDD97681.1"/>
    </source>
</evidence>
<protein>
    <submittedName>
        <fullName evidence="1">Helix-turn-helix domain-containing protein</fullName>
    </submittedName>
</protein>
<dbReference type="STRING" id="530584.SAMN05421630_115127"/>
<dbReference type="Gene3D" id="1.10.260.40">
    <property type="entry name" value="lambda repressor-like DNA-binding domains"/>
    <property type="match status" value="1"/>
</dbReference>
<dbReference type="InterPro" id="IPR050807">
    <property type="entry name" value="TransReg_Diox_bact_type"/>
</dbReference>
<evidence type="ECO:0000313" key="2">
    <source>
        <dbReference type="Proteomes" id="UP000199494"/>
    </source>
</evidence>
<reference evidence="1 2" key="1">
    <citation type="submission" date="2016-10" db="EMBL/GenBank/DDBJ databases">
        <authorList>
            <person name="de Groot N.N."/>
        </authorList>
    </citation>
    <scope>NUCLEOTIDE SEQUENCE [LARGE SCALE GENOMIC DNA]</scope>
    <source>
        <strain evidence="1 2">CGMCC 4.5506</strain>
    </source>
</reference>
<dbReference type="CDD" id="cd00093">
    <property type="entry name" value="HTH_XRE"/>
    <property type="match status" value="1"/>
</dbReference>
<dbReference type="InterPro" id="IPR010982">
    <property type="entry name" value="Lambda_DNA-bd_dom_sf"/>
</dbReference>
<dbReference type="GO" id="GO:0005829">
    <property type="term" value="C:cytosol"/>
    <property type="evidence" value="ECO:0007669"/>
    <property type="project" value="TreeGrafter"/>
</dbReference>
<dbReference type="PANTHER" id="PTHR46797">
    <property type="entry name" value="HTH-TYPE TRANSCRIPTIONAL REGULATOR"/>
    <property type="match status" value="1"/>
</dbReference>
<gene>
    <name evidence="1" type="ORF">SAMN05421630_115127</name>
</gene>
<dbReference type="SMART" id="SM00530">
    <property type="entry name" value="HTH_XRE"/>
    <property type="match status" value="1"/>
</dbReference>
<dbReference type="PANTHER" id="PTHR46797:SF1">
    <property type="entry name" value="METHYLPHOSPHONATE SYNTHASE"/>
    <property type="match status" value="1"/>
</dbReference>
<name>A0A222W150_9PSEU</name>
<sequence length="405" mass="43479">MNDTLGVGRRIREVRSCRGLSLRVTSDLSGISYGWLGKIERGEKPVNRQTLEALANTLKVAPSEFTGEPDTPENDLATATAAATLADVLSGWRIGEVPDAPGRPLPDILADLAAFHADRNNPTSDPQSKGAGDYPTQVDRLVPLIRDLLVAATDPVVGREALAPLITAYHVAGSISSRLRLAGMPSLAVDRMDEAAQKLDDPVWQGVADWGRAHFLSATNRPRQQELAIKAADTAPPERMETRGMAHLTAALAAAAQGNRDDADSHLSEASDIADHLGHDLSPWPAGVMQFGKTNVAIFKVSIGTEMGLGGKVAEFASQVRPETISRGRQASFYADLGRGLLAERKTRDQGIRAIARAQELAPQQIRKNVFARDAIRSLLTTARRDAGGRDLRYVAWKMGITPAG</sequence>
<dbReference type="GO" id="GO:0003700">
    <property type="term" value="F:DNA-binding transcription factor activity"/>
    <property type="evidence" value="ECO:0007669"/>
    <property type="project" value="TreeGrafter"/>
</dbReference>
<dbReference type="PROSITE" id="PS50943">
    <property type="entry name" value="HTH_CROC1"/>
    <property type="match status" value="1"/>
</dbReference>
<dbReference type="GO" id="GO:0003677">
    <property type="term" value="F:DNA binding"/>
    <property type="evidence" value="ECO:0007669"/>
    <property type="project" value="InterPro"/>
</dbReference>
<dbReference type="InterPro" id="IPR001387">
    <property type="entry name" value="Cro/C1-type_HTH"/>
</dbReference>
<accession>A0A222W150</accession>
<organism evidence="1 2">
    <name type="scientific">Prauserella marina</name>
    <dbReference type="NCBI Taxonomy" id="530584"/>
    <lineage>
        <taxon>Bacteria</taxon>
        <taxon>Bacillati</taxon>
        <taxon>Actinomycetota</taxon>
        <taxon>Actinomycetes</taxon>
        <taxon>Pseudonocardiales</taxon>
        <taxon>Pseudonocardiaceae</taxon>
        <taxon>Prauserella</taxon>
    </lineage>
</organism>
<dbReference type="EMBL" id="FMZE01000015">
    <property type="protein sequence ID" value="SDD97681.1"/>
    <property type="molecule type" value="Genomic_DNA"/>
</dbReference>
<dbReference type="OrthoDB" id="3504495at2"/>
<proteinExistence type="predicted"/>
<dbReference type="SUPFAM" id="SSF47413">
    <property type="entry name" value="lambda repressor-like DNA-binding domains"/>
    <property type="match status" value="1"/>
</dbReference>
<keyword evidence="2" id="KW-1185">Reference proteome</keyword>
<dbReference type="RefSeq" id="WP_091810695.1">
    <property type="nucleotide sequence ID" value="NZ_CP016354.1"/>
</dbReference>